<dbReference type="PROSITE" id="PS50011">
    <property type="entry name" value="PROTEIN_KINASE_DOM"/>
    <property type="match status" value="1"/>
</dbReference>
<reference evidence="13" key="1">
    <citation type="submission" date="2017-05" db="EMBL/GenBank/DDBJ databases">
        <title>Streptomyces olivochromogenes NBRC 3561 whole genome shotgun sequence.</title>
        <authorList>
            <person name="Dohra H."/>
            <person name="Kodani S."/>
        </authorList>
    </citation>
    <scope>NUCLEOTIDE SEQUENCE [LARGE SCALE GENOMIC DNA]</scope>
    <source>
        <strain evidence="13">NBRC 3561</strain>
    </source>
</reference>
<keyword evidence="6 9" id="KW-0067">ATP-binding</keyword>
<evidence type="ECO:0000256" key="10">
    <source>
        <dbReference type="SAM" id="MobiDB-lite"/>
    </source>
</evidence>
<evidence type="ECO:0000256" key="3">
    <source>
        <dbReference type="ARBA" id="ARBA00022679"/>
    </source>
</evidence>
<dbReference type="PROSITE" id="PS00108">
    <property type="entry name" value="PROTEIN_KINASE_ST"/>
    <property type="match status" value="1"/>
</dbReference>
<feature type="binding site" evidence="9">
    <location>
        <position position="40"/>
    </location>
    <ligand>
        <name>ATP</name>
        <dbReference type="ChEBI" id="CHEBI:30616"/>
    </ligand>
</feature>
<comment type="catalytic activity">
    <reaction evidence="7">
        <text>L-threonyl-[protein] + ATP = O-phospho-L-threonyl-[protein] + ADP + H(+)</text>
        <dbReference type="Rhea" id="RHEA:46608"/>
        <dbReference type="Rhea" id="RHEA-COMP:11060"/>
        <dbReference type="Rhea" id="RHEA-COMP:11605"/>
        <dbReference type="ChEBI" id="CHEBI:15378"/>
        <dbReference type="ChEBI" id="CHEBI:30013"/>
        <dbReference type="ChEBI" id="CHEBI:30616"/>
        <dbReference type="ChEBI" id="CHEBI:61977"/>
        <dbReference type="ChEBI" id="CHEBI:456216"/>
        <dbReference type="EC" id="2.7.11.1"/>
    </reaction>
</comment>
<dbReference type="Pfam" id="PF00069">
    <property type="entry name" value="Pkinase"/>
    <property type="match status" value="2"/>
</dbReference>
<dbReference type="InterPro" id="IPR017441">
    <property type="entry name" value="Protein_kinase_ATP_BS"/>
</dbReference>
<dbReference type="Gene3D" id="3.30.200.20">
    <property type="entry name" value="Phosphorylase Kinase, domain 1"/>
    <property type="match status" value="1"/>
</dbReference>
<dbReference type="GO" id="GO:0004674">
    <property type="term" value="F:protein serine/threonine kinase activity"/>
    <property type="evidence" value="ECO:0007669"/>
    <property type="project" value="UniProtKB-KW"/>
</dbReference>
<evidence type="ECO:0000256" key="5">
    <source>
        <dbReference type="ARBA" id="ARBA00022777"/>
    </source>
</evidence>
<dbReference type="Gene3D" id="1.10.510.10">
    <property type="entry name" value="Transferase(Phosphotransferase) domain 1"/>
    <property type="match status" value="1"/>
</dbReference>
<dbReference type="InterPro" id="IPR000719">
    <property type="entry name" value="Prot_kinase_dom"/>
</dbReference>
<dbReference type="PANTHER" id="PTHR24361:SF433">
    <property type="entry name" value="PROTEIN KINASE DOMAIN-CONTAINING PROTEIN"/>
    <property type="match status" value="1"/>
</dbReference>
<name>A0A250VUI1_STROL</name>
<dbReference type="InterPro" id="IPR008271">
    <property type="entry name" value="Ser/Thr_kinase_AS"/>
</dbReference>
<gene>
    <name evidence="12" type="ORF">SO3561_09345</name>
</gene>
<evidence type="ECO:0000256" key="9">
    <source>
        <dbReference type="PROSITE-ProRule" id="PRU10141"/>
    </source>
</evidence>
<evidence type="ECO:0000256" key="4">
    <source>
        <dbReference type="ARBA" id="ARBA00022741"/>
    </source>
</evidence>
<dbReference type="STRING" id="1963.AQJ27_46070"/>
<dbReference type="PANTHER" id="PTHR24361">
    <property type="entry name" value="MITOGEN-ACTIVATED KINASE KINASE KINASE"/>
    <property type="match status" value="1"/>
</dbReference>
<dbReference type="Gene3D" id="1.25.40.10">
    <property type="entry name" value="Tetratricopeptide repeat domain"/>
    <property type="match status" value="3"/>
</dbReference>
<keyword evidence="3" id="KW-0808">Transferase</keyword>
<evidence type="ECO:0000256" key="8">
    <source>
        <dbReference type="ARBA" id="ARBA00048679"/>
    </source>
</evidence>
<organism evidence="12 13">
    <name type="scientific">Streptomyces olivochromogenes</name>
    <dbReference type="NCBI Taxonomy" id="1963"/>
    <lineage>
        <taxon>Bacteria</taxon>
        <taxon>Bacillati</taxon>
        <taxon>Actinomycetota</taxon>
        <taxon>Actinomycetes</taxon>
        <taxon>Kitasatosporales</taxon>
        <taxon>Streptomycetaceae</taxon>
        <taxon>Streptomyces</taxon>
    </lineage>
</organism>
<dbReference type="SUPFAM" id="SSF56112">
    <property type="entry name" value="Protein kinase-like (PK-like)"/>
    <property type="match status" value="1"/>
</dbReference>
<dbReference type="CDD" id="cd14014">
    <property type="entry name" value="STKc_PknB_like"/>
    <property type="match status" value="1"/>
</dbReference>
<feature type="domain" description="Protein kinase" evidence="11">
    <location>
        <begin position="11"/>
        <end position="315"/>
    </location>
</feature>
<evidence type="ECO:0000256" key="2">
    <source>
        <dbReference type="ARBA" id="ARBA00022527"/>
    </source>
</evidence>
<evidence type="ECO:0000313" key="13">
    <source>
        <dbReference type="Proteomes" id="UP000217446"/>
    </source>
</evidence>
<dbReference type="GO" id="GO:0005737">
    <property type="term" value="C:cytoplasm"/>
    <property type="evidence" value="ECO:0007669"/>
    <property type="project" value="TreeGrafter"/>
</dbReference>
<comment type="catalytic activity">
    <reaction evidence="8">
        <text>L-seryl-[protein] + ATP = O-phospho-L-seryl-[protein] + ADP + H(+)</text>
        <dbReference type="Rhea" id="RHEA:17989"/>
        <dbReference type="Rhea" id="RHEA-COMP:9863"/>
        <dbReference type="Rhea" id="RHEA-COMP:11604"/>
        <dbReference type="ChEBI" id="CHEBI:15378"/>
        <dbReference type="ChEBI" id="CHEBI:29999"/>
        <dbReference type="ChEBI" id="CHEBI:30616"/>
        <dbReference type="ChEBI" id="CHEBI:83421"/>
        <dbReference type="ChEBI" id="CHEBI:456216"/>
        <dbReference type="EC" id="2.7.11.1"/>
    </reaction>
</comment>
<dbReference type="InterPro" id="IPR011990">
    <property type="entry name" value="TPR-like_helical_dom_sf"/>
</dbReference>
<dbReference type="EC" id="2.7.11.1" evidence="1"/>
<dbReference type="SMART" id="SM00028">
    <property type="entry name" value="TPR"/>
    <property type="match status" value="8"/>
</dbReference>
<evidence type="ECO:0000259" key="11">
    <source>
        <dbReference type="PROSITE" id="PS50011"/>
    </source>
</evidence>
<dbReference type="SUPFAM" id="SSF48452">
    <property type="entry name" value="TPR-like"/>
    <property type="match status" value="2"/>
</dbReference>
<evidence type="ECO:0000256" key="1">
    <source>
        <dbReference type="ARBA" id="ARBA00012513"/>
    </source>
</evidence>
<dbReference type="Proteomes" id="UP000217446">
    <property type="component" value="Unassembled WGS sequence"/>
</dbReference>
<keyword evidence="4 9" id="KW-0547">Nucleotide-binding</keyword>
<proteinExistence type="predicted"/>
<dbReference type="InterPro" id="IPR019734">
    <property type="entry name" value="TPR_rpt"/>
</dbReference>
<keyword evidence="13" id="KW-1185">Reference proteome</keyword>
<sequence length="1176" mass="126326">MEAGSTFLAEFTVERPLGSGGFAGVVLVRSRRTGEQYAVKRLHRADPTHQGRLLAEVQRWIDLPAHLHITPCRFARSLGDEVVVFSEYAPGGSLADRIRSGALYEGGERAALRRVLSAAAQSAWGLAAAHENGLLHLDVKPANLLVDGNGMVRLTDFGLAAAPAWGEEQRLQLEAVVQYITAVPGTGEEERELMRSILRQELHPPRPGSEASLQVSGAAVGTPAYASPEQAEGRRVGVPADVWSWAVTVLELLVGERTWPAGTVAGLVLQAARTRPLTPKSLQVPPALADLLERCFRKEPGERPYPLGEIAEAVLRIAEQETGESVAAAPPPQAPTAPGQRRPRYERRVPGGGTWRDPRALLHYAYRTAGLDERDAVDFWPLDVGGPRAQLLGDLCALREARRVLDGLPRQQQDAPETAYARGRCVAETGRVLEALGDIDGALTHYRTAADLIDHLGDDHRNLLSVVLGSLCRLQRRAGDLAAALDTAERAVALARGLPGDRNILGHALLLEANVLSDRVAGQLREALSARAVELYEASAEEFTGSDDPLDVVPTLMSLAAVEKTRGNEQRAAELWRKADTLLNRHLDRAPADRRARELRAAVSVQRAQGGASGHAAAAVEVLTAMVLGEGIHQLAGRLGEALILRGRDEEAAGRVHAARDSYAEAARHLEQAVLLAGDAADADHLARAHDNLANRVGVLEDPVRGLEHARTSLDLWRRLTGMDGLAVWGRRFVHALSKLAHIALDADAPEEAERYLTEALEILAAPEYADNAPVPDPEAAAVHRCRAVWLRRTGRPQEALEACGRALDSLRASDETTGEADDDPALRPETASMYVLTLETLSAAYGDLGAYERALHAQEAAHAALARSPGTRAPSALLAQSVQRLANSRLQYGMHGEAAEAARSAVDQYSALIARGRGDFAAEASRVTGTLATALLCLGDIEGAERALEQMLSRHGSLATDDPALGRAARFAARWLPDSPKPVHRRGGDVHTFMFEALSNQQRDLRSLLAVTSAGLPAQLAAFEGDMRSASDIGAQGARRDASLLLEQLAGKLVWLTARYPGASAEQLCGEAALRLGTFAMACGRDAAAVRGFARGTAAYRTLVVDYGRRDLVDRYLRALSAPVMLHGMRGDTASVSAALRELQEQARRHDRRNAARWVEQARASIADFGVTGTA</sequence>
<dbReference type="SMART" id="SM00220">
    <property type="entry name" value="S_TKc"/>
    <property type="match status" value="1"/>
</dbReference>
<dbReference type="InterPro" id="IPR053235">
    <property type="entry name" value="Ser_Thr_kinase"/>
</dbReference>
<dbReference type="Pfam" id="PF13424">
    <property type="entry name" value="TPR_12"/>
    <property type="match status" value="1"/>
</dbReference>
<evidence type="ECO:0000256" key="6">
    <source>
        <dbReference type="ARBA" id="ARBA00022840"/>
    </source>
</evidence>
<keyword evidence="5 12" id="KW-0418">Kinase</keyword>
<dbReference type="AlphaFoldDB" id="A0A250VUI1"/>
<dbReference type="EMBL" id="BDQI01000040">
    <property type="protein sequence ID" value="GAX57775.1"/>
    <property type="molecule type" value="Genomic_DNA"/>
</dbReference>
<dbReference type="PROSITE" id="PS00107">
    <property type="entry name" value="PROTEIN_KINASE_ATP"/>
    <property type="match status" value="1"/>
</dbReference>
<feature type="region of interest" description="Disordered" evidence="10">
    <location>
        <begin position="322"/>
        <end position="352"/>
    </location>
</feature>
<protein>
    <recommendedName>
        <fullName evidence="1">non-specific serine/threonine protein kinase</fullName>
        <ecNumber evidence="1">2.7.11.1</ecNumber>
    </recommendedName>
</protein>
<comment type="caution">
    <text evidence="12">The sequence shown here is derived from an EMBL/GenBank/DDBJ whole genome shotgun (WGS) entry which is preliminary data.</text>
</comment>
<keyword evidence="2" id="KW-0723">Serine/threonine-protein kinase</keyword>
<dbReference type="InterPro" id="IPR011009">
    <property type="entry name" value="Kinase-like_dom_sf"/>
</dbReference>
<evidence type="ECO:0000256" key="7">
    <source>
        <dbReference type="ARBA" id="ARBA00047899"/>
    </source>
</evidence>
<dbReference type="GO" id="GO:0005524">
    <property type="term" value="F:ATP binding"/>
    <property type="evidence" value="ECO:0007669"/>
    <property type="project" value="UniProtKB-UniRule"/>
</dbReference>
<evidence type="ECO:0000313" key="12">
    <source>
        <dbReference type="EMBL" id="GAX57775.1"/>
    </source>
</evidence>
<dbReference type="RefSeq" id="WP_067383634.1">
    <property type="nucleotide sequence ID" value="NZ_BDQI01000040.1"/>
</dbReference>
<accession>A0A250VUI1</accession>